<evidence type="ECO:0000256" key="1">
    <source>
        <dbReference type="ARBA" id="ARBA00003540"/>
    </source>
</evidence>
<evidence type="ECO:0000256" key="12">
    <source>
        <dbReference type="RuleBase" id="RU003879"/>
    </source>
</evidence>
<evidence type="ECO:0000256" key="10">
    <source>
        <dbReference type="ARBA" id="ARBA00022989"/>
    </source>
</evidence>
<dbReference type="InterPro" id="IPR003400">
    <property type="entry name" value="ExbD"/>
</dbReference>
<organism evidence="14 15">
    <name type="scientific">Sphingomonas echinoides</name>
    <dbReference type="NCBI Taxonomy" id="59803"/>
    <lineage>
        <taxon>Bacteria</taxon>
        <taxon>Pseudomonadati</taxon>
        <taxon>Pseudomonadota</taxon>
        <taxon>Alphaproteobacteria</taxon>
        <taxon>Sphingomonadales</taxon>
        <taxon>Sphingomonadaceae</taxon>
        <taxon>Sphingomonas</taxon>
    </lineage>
</organism>
<dbReference type="PANTHER" id="PTHR30558:SF12">
    <property type="entry name" value="BIOPOLYMER TRANSPORT PROTEIN EXBD"/>
    <property type="match status" value="1"/>
</dbReference>
<sequence length="142" mass="15752">MAISSGGAEGEPMMDMNTTPLIDVMLVLLIMFIITIPIQTHAVKVDLPINDPSAKKPDVDPQKNKIVIQPDGVILWNGAPTDEATLQQYLVQTTQLNPEPELHFQPDPAAKYEKVDKVLAIIKRSNVSKLGFIGNEQYRNDF</sequence>
<evidence type="ECO:0000256" key="7">
    <source>
        <dbReference type="ARBA" id="ARBA00022519"/>
    </source>
</evidence>
<protein>
    <submittedName>
        <fullName evidence="14">Biopolymer transporter ExbD</fullName>
    </submittedName>
</protein>
<dbReference type="PANTHER" id="PTHR30558">
    <property type="entry name" value="EXBD MEMBRANE COMPONENT OF PMF-DRIVEN MACROMOLECULE IMPORT SYSTEM"/>
    <property type="match status" value="1"/>
</dbReference>
<keyword evidence="15" id="KW-1185">Reference proteome</keyword>
<evidence type="ECO:0000256" key="6">
    <source>
        <dbReference type="ARBA" id="ARBA00022475"/>
    </source>
</evidence>
<evidence type="ECO:0000256" key="2">
    <source>
        <dbReference type="ARBA" id="ARBA00004249"/>
    </source>
</evidence>
<keyword evidence="6" id="KW-1003">Cell membrane</keyword>
<dbReference type="Gene3D" id="3.30.420.270">
    <property type="match status" value="1"/>
</dbReference>
<evidence type="ECO:0000256" key="3">
    <source>
        <dbReference type="ARBA" id="ARBA00005811"/>
    </source>
</evidence>
<keyword evidence="8 12" id="KW-0812">Transmembrane</keyword>
<evidence type="ECO:0000256" key="11">
    <source>
        <dbReference type="ARBA" id="ARBA00023136"/>
    </source>
</evidence>
<evidence type="ECO:0000256" key="4">
    <source>
        <dbReference type="ARBA" id="ARBA00011471"/>
    </source>
</evidence>
<evidence type="ECO:0000256" key="9">
    <source>
        <dbReference type="ARBA" id="ARBA00022927"/>
    </source>
</evidence>
<keyword evidence="9 12" id="KW-0653">Protein transport</keyword>
<comment type="subcellular location">
    <subcellularLocation>
        <location evidence="2">Cell inner membrane</location>
        <topology evidence="2">Single-pass type II membrane protein</topology>
    </subcellularLocation>
    <subcellularLocation>
        <location evidence="12">Cell membrane</location>
        <topology evidence="12">Single-pass type II membrane protein</topology>
    </subcellularLocation>
</comment>
<keyword evidence="5 12" id="KW-0813">Transport</keyword>
<feature type="transmembrane region" description="Helical" evidence="13">
    <location>
        <begin position="20"/>
        <end position="38"/>
    </location>
</feature>
<dbReference type="EMBL" id="JAWXXV010000001">
    <property type="protein sequence ID" value="MDX5985496.1"/>
    <property type="molecule type" value="Genomic_DNA"/>
</dbReference>
<evidence type="ECO:0000256" key="8">
    <source>
        <dbReference type="ARBA" id="ARBA00022692"/>
    </source>
</evidence>
<comment type="similarity">
    <text evidence="3 12">Belongs to the ExbD/TolR family.</text>
</comment>
<keyword evidence="10 13" id="KW-1133">Transmembrane helix</keyword>
<dbReference type="Proteomes" id="UP001279660">
    <property type="component" value="Unassembled WGS sequence"/>
</dbReference>
<proteinExistence type="inferred from homology"/>
<accession>A0ABU4PMY4</accession>
<comment type="caution">
    <text evidence="14">The sequence shown here is derived from an EMBL/GenBank/DDBJ whole genome shotgun (WGS) entry which is preliminary data.</text>
</comment>
<name>A0ABU4PMY4_9SPHN</name>
<dbReference type="Pfam" id="PF02472">
    <property type="entry name" value="ExbD"/>
    <property type="match status" value="1"/>
</dbReference>
<reference evidence="14 15" key="1">
    <citation type="submission" date="2023-11" db="EMBL/GenBank/DDBJ databases">
        <title>MicrobeMod: A computational toolkit for identifying prokaryotic methylation and restriction-modification with nanopore sequencing.</title>
        <authorList>
            <person name="Crits-Christoph A."/>
            <person name="Kang S.C."/>
            <person name="Lee H."/>
            <person name="Ostrov N."/>
        </authorList>
    </citation>
    <scope>NUCLEOTIDE SEQUENCE [LARGE SCALE GENOMIC DNA]</scope>
    <source>
        <strain evidence="14 15">ATCC 14820</strain>
    </source>
</reference>
<evidence type="ECO:0000313" key="15">
    <source>
        <dbReference type="Proteomes" id="UP001279660"/>
    </source>
</evidence>
<keyword evidence="11 13" id="KW-0472">Membrane</keyword>
<evidence type="ECO:0000313" key="14">
    <source>
        <dbReference type="EMBL" id="MDX5985496.1"/>
    </source>
</evidence>
<gene>
    <name evidence="14" type="ORF">SIL82_14660</name>
</gene>
<dbReference type="RefSeq" id="WP_010407958.1">
    <property type="nucleotide sequence ID" value="NZ_JAWXXV010000001.1"/>
</dbReference>
<comment type="subunit">
    <text evidence="4">The accessory proteins ExbB and ExbD seem to form a complex with TonB.</text>
</comment>
<comment type="function">
    <text evidence="1">Involved in the TonB-dependent energy-dependent transport of various receptor-bound substrates.</text>
</comment>
<evidence type="ECO:0000256" key="13">
    <source>
        <dbReference type="SAM" id="Phobius"/>
    </source>
</evidence>
<evidence type="ECO:0000256" key="5">
    <source>
        <dbReference type="ARBA" id="ARBA00022448"/>
    </source>
</evidence>
<keyword evidence="7" id="KW-0997">Cell inner membrane</keyword>